<evidence type="ECO:0000313" key="1">
    <source>
        <dbReference type="Proteomes" id="UP000790787"/>
    </source>
</evidence>
<proteinExistence type="predicted"/>
<name>A0AC58T3G2_TOBAC</name>
<sequence length="478" mass="54219">MYHHHTLTQDQEFYFMVSALRHVISGADGRADGEAAQLLREVENASAVTSASILRRRSIVEPTASATTYLACRTSFHVKPENLELQKGRKRRRNTKKEYRGVRQRPWGKWAAEIRDPHKAQRVWLGTFVTAEEAARAYDKKAVEFRGEKAKTNFPISEYATTVSTDHNNKLPLVVEDQLQVQNGLYNGEVKVAGDDNGESSTQNGDDFWDTLEDDGLVKWITKDMSLHSIIISTTLSMSNINYFNRFSQESRPVQDSQLQENKKCSITHKLTQDQEFYFMVSALRHVISGADGRTDGEGAAQLLREIENASAATSLPRRSIVEPTASATTYLACRTSFHVKPENLELQKGRKRRRNTKKEYRGVRQRPWGKWAAEIRDPHKAQRVWLGTFVTAEEAARAYDKKAIEFRGEKAKTNFPISEYATTVSSTDHNNKLPMVVEELQVQNGVSNGEVNVAGDDFWDTLEDDGLVKWITKDMSL</sequence>
<keyword evidence="1" id="KW-1185">Reference proteome</keyword>
<organism evidence="1 2">
    <name type="scientific">Nicotiana tabacum</name>
    <name type="common">Common tobacco</name>
    <dbReference type="NCBI Taxonomy" id="4097"/>
    <lineage>
        <taxon>Eukaryota</taxon>
        <taxon>Viridiplantae</taxon>
        <taxon>Streptophyta</taxon>
        <taxon>Embryophyta</taxon>
        <taxon>Tracheophyta</taxon>
        <taxon>Spermatophyta</taxon>
        <taxon>Magnoliopsida</taxon>
        <taxon>eudicotyledons</taxon>
        <taxon>Gunneridae</taxon>
        <taxon>Pentapetalae</taxon>
        <taxon>asterids</taxon>
        <taxon>lamiids</taxon>
        <taxon>Solanales</taxon>
        <taxon>Solanaceae</taxon>
        <taxon>Nicotianoideae</taxon>
        <taxon>Nicotianeae</taxon>
        <taxon>Nicotiana</taxon>
    </lineage>
</organism>
<dbReference type="Proteomes" id="UP000790787">
    <property type="component" value="Chromosome 17"/>
</dbReference>
<dbReference type="RefSeq" id="XP_075091759.1">
    <property type="nucleotide sequence ID" value="XM_075235658.1"/>
</dbReference>
<accession>A0AC58T3G2</accession>
<reference evidence="2" key="2">
    <citation type="submission" date="2025-08" db="UniProtKB">
        <authorList>
            <consortium name="RefSeq"/>
        </authorList>
    </citation>
    <scope>IDENTIFICATION</scope>
    <source>
        <tissue evidence="2">Leaf</tissue>
    </source>
</reference>
<evidence type="ECO:0000313" key="2">
    <source>
        <dbReference type="RefSeq" id="XP_075091759.1"/>
    </source>
</evidence>
<protein>
    <submittedName>
        <fullName evidence="2">Uncharacterized protein LOC107766670</fullName>
    </submittedName>
</protein>
<gene>
    <name evidence="2" type="primary">LOC107766670</name>
</gene>
<reference evidence="1" key="1">
    <citation type="journal article" date="2014" name="Nat. Commun.">
        <title>The tobacco genome sequence and its comparison with those of tomato and potato.</title>
        <authorList>
            <person name="Sierro N."/>
            <person name="Battey J.N."/>
            <person name="Ouadi S."/>
            <person name="Bakaher N."/>
            <person name="Bovet L."/>
            <person name="Willig A."/>
            <person name="Goepfert S."/>
            <person name="Peitsch M.C."/>
            <person name="Ivanov N.V."/>
        </authorList>
    </citation>
    <scope>NUCLEOTIDE SEQUENCE [LARGE SCALE GENOMIC DNA]</scope>
</reference>